<comment type="similarity">
    <text evidence="1">Belongs to the Ole e I family.</text>
</comment>
<dbReference type="InterPro" id="IPR006041">
    <property type="entry name" value="Pollen_Ole_e1_allergen"/>
</dbReference>
<dbReference type="Pfam" id="PF01190">
    <property type="entry name" value="Pollen_Ole_e_1"/>
    <property type="match status" value="1"/>
</dbReference>
<evidence type="ECO:0000313" key="3">
    <source>
        <dbReference type="EMBL" id="KAK9230680.1"/>
    </source>
</evidence>
<protein>
    <recommendedName>
        <fullName evidence="5">Pollen Ole e 1 allergen and extensin family protein</fullName>
    </recommendedName>
</protein>
<dbReference type="EMBL" id="JBCGBO010000001">
    <property type="protein sequence ID" value="KAK9230680.1"/>
    <property type="molecule type" value="Genomic_DNA"/>
</dbReference>
<proteinExistence type="inferred from homology"/>
<dbReference type="Proteomes" id="UP001428341">
    <property type="component" value="Unassembled WGS sequence"/>
</dbReference>
<evidence type="ECO:0008006" key="5">
    <source>
        <dbReference type="Google" id="ProtNLM"/>
    </source>
</evidence>
<evidence type="ECO:0000256" key="2">
    <source>
        <dbReference type="ARBA" id="ARBA00023157"/>
    </source>
</evidence>
<dbReference type="PANTHER" id="PTHR31614:SF40">
    <property type="entry name" value="PROTEIN DOWNSTREAM OF FLC"/>
    <property type="match status" value="1"/>
</dbReference>
<dbReference type="AlphaFoldDB" id="A0AAP0N0J3"/>
<evidence type="ECO:0000313" key="4">
    <source>
        <dbReference type="Proteomes" id="UP001428341"/>
    </source>
</evidence>
<reference evidence="3 4" key="1">
    <citation type="submission" date="2024-05" db="EMBL/GenBank/DDBJ databases">
        <title>Haplotype-resolved chromosome-level genome assembly of Huyou (Citrus changshanensis).</title>
        <authorList>
            <person name="Miao C."/>
            <person name="Chen W."/>
            <person name="Wu Y."/>
            <person name="Wang L."/>
            <person name="Zhao S."/>
            <person name="Grierson D."/>
            <person name="Xu C."/>
            <person name="Chen K."/>
        </authorList>
    </citation>
    <scope>NUCLEOTIDE SEQUENCE [LARGE SCALE GENOMIC DNA]</scope>
    <source>
        <strain evidence="3">01-14</strain>
        <tissue evidence="3">Leaf</tissue>
    </source>
</reference>
<comment type="caution">
    <text evidence="3">The sequence shown here is derived from an EMBL/GenBank/DDBJ whole genome shotgun (WGS) entry which is preliminary data.</text>
</comment>
<keyword evidence="4" id="KW-1185">Reference proteome</keyword>
<evidence type="ECO:0000256" key="1">
    <source>
        <dbReference type="ARBA" id="ARBA00010049"/>
    </source>
</evidence>
<organism evidence="3 4">
    <name type="scientific">Citrus x changshan-huyou</name>
    <dbReference type="NCBI Taxonomy" id="2935761"/>
    <lineage>
        <taxon>Eukaryota</taxon>
        <taxon>Viridiplantae</taxon>
        <taxon>Streptophyta</taxon>
        <taxon>Embryophyta</taxon>
        <taxon>Tracheophyta</taxon>
        <taxon>Spermatophyta</taxon>
        <taxon>Magnoliopsida</taxon>
        <taxon>eudicotyledons</taxon>
        <taxon>Gunneridae</taxon>
        <taxon>Pentapetalae</taxon>
        <taxon>rosids</taxon>
        <taxon>malvids</taxon>
        <taxon>Sapindales</taxon>
        <taxon>Rutaceae</taxon>
        <taxon>Aurantioideae</taxon>
        <taxon>Citrus</taxon>
    </lineage>
</organism>
<sequence length="137" mass="15577">MLRECLYQRPSPISTNSRKIKEETKSARVRIECKDKNNLNLKYFVNGETDSTGTFNIHIDGDHQDQICYVKLLTSPLADCKTADPGRASSQVILTRSNGAVLNIHFANALGFFKNRPLTFCPELLKKYLPQNEIKFI</sequence>
<gene>
    <name evidence="3" type="ORF">WN944_023652</name>
</gene>
<dbReference type="PANTHER" id="PTHR31614">
    <property type="entry name" value="PROTEIN DOWNSTREAM OF FLC-RELATED"/>
    <property type="match status" value="1"/>
</dbReference>
<keyword evidence="2" id="KW-1015">Disulfide bond</keyword>
<accession>A0AAP0N0J3</accession>
<name>A0AAP0N0J3_9ROSI</name>